<feature type="transmembrane region" description="Helical" evidence="1">
    <location>
        <begin position="35"/>
        <end position="56"/>
    </location>
</feature>
<dbReference type="Proteomes" id="UP000680304">
    <property type="component" value="Unassembled WGS sequence"/>
</dbReference>
<gene>
    <name evidence="3" type="ORF">PACILC2_17750</name>
</gene>
<dbReference type="PROSITE" id="PS51782">
    <property type="entry name" value="LYSM"/>
    <property type="match status" value="1"/>
</dbReference>
<keyword evidence="1" id="KW-1133">Transmembrane helix</keyword>
<dbReference type="InterPro" id="IPR036779">
    <property type="entry name" value="LysM_dom_sf"/>
</dbReference>
<proteinExistence type="predicted"/>
<keyword evidence="1" id="KW-0812">Transmembrane</keyword>
<keyword evidence="4" id="KW-1185">Reference proteome</keyword>
<dbReference type="CDD" id="cd00118">
    <property type="entry name" value="LysM"/>
    <property type="match status" value="1"/>
</dbReference>
<comment type="caution">
    <text evidence="3">The sequence shown here is derived from an EMBL/GenBank/DDBJ whole genome shotgun (WGS) entry which is preliminary data.</text>
</comment>
<dbReference type="InterPro" id="IPR018392">
    <property type="entry name" value="LysM"/>
</dbReference>
<evidence type="ECO:0000313" key="4">
    <source>
        <dbReference type="Proteomes" id="UP000680304"/>
    </source>
</evidence>
<evidence type="ECO:0000256" key="1">
    <source>
        <dbReference type="SAM" id="Phobius"/>
    </source>
</evidence>
<organism evidence="3 4">
    <name type="scientific">Paenibacillus cisolokensis</name>
    <dbReference type="NCBI Taxonomy" id="1658519"/>
    <lineage>
        <taxon>Bacteria</taxon>
        <taxon>Bacillati</taxon>
        <taxon>Bacillota</taxon>
        <taxon>Bacilli</taxon>
        <taxon>Bacillales</taxon>
        <taxon>Paenibacillaceae</taxon>
        <taxon>Paenibacillus</taxon>
    </lineage>
</organism>
<dbReference type="RefSeq" id="WP_062492902.1">
    <property type="nucleotide sequence ID" value="NZ_BOVJ01000058.1"/>
</dbReference>
<reference evidence="3 4" key="1">
    <citation type="submission" date="2021-04" db="EMBL/GenBank/DDBJ databases">
        <title>Draft genome sequence of Paenibacillus cisolokensis, LC2-13A.</title>
        <authorList>
            <person name="Uke A."/>
            <person name="Chhe C."/>
            <person name="Baramee S."/>
            <person name="Kosugi A."/>
        </authorList>
    </citation>
    <scope>NUCLEOTIDE SEQUENCE [LARGE SCALE GENOMIC DNA]</scope>
    <source>
        <strain evidence="3 4">LC2-13A</strain>
    </source>
</reference>
<dbReference type="Pfam" id="PF01476">
    <property type="entry name" value="LysM"/>
    <property type="match status" value="1"/>
</dbReference>
<name>A0ABQ4N4V1_9BACL</name>
<dbReference type="Gene3D" id="3.10.350.10">
    <property type="entry name" value="LysM domain"/>
    <property type="match status" value="1"/>
</dbReference>
<sequence>MTIHTTTYRSIYDRDRKKNCVALSRTGTATVGKGFVRLLAALALLAFLSIAFSFWVSDASGVSPKPAGAGEKTIIVAPGDTLWSIALAHPDGNGDIQRRIYELKKRNGLDSSNIVPGMSLIVPDLR</sequence>
<evidence type="ECO:0000313" key="3">
    <source>
        <dbReference type="EMBL" id="GIQ63207.1"/>
    </source>
</evidence>
<evidence type="ECO:0000259" key="2">
    <source>
        <dbReference type="PROSITE" id="PS51782"/>
    </source>
</evidence>
<accession>A0ABQ4N4V1</accession>
<dbReference type="SUPFAM" id="SSF54106">
    <property type="entry name" value="LysM domain"/>
    <property type="match status" value="1"/>
</dbReference>
<feature type="domain" description="LysM" evidence="2">
    <location>
        <begin position="72"/>
        <end position="122"/>
    </location>
</feature>
<protein>
    <recommendedName>
        <fullName evidence="2">LysM domain-containing protein</fullName>
    </recommendedName>
</protein>
<dbReference type="SMART" id="SM00257">
    <property type="entry name" value="LysM"/>
    <property type="match status" value="1"/>
</dbReference>
<keyword evidence="1" id="KW-0472">Membrane</keyword>
<dbReference type="EMBL" id="BOVJ01000058">
    <property type="protein sequence ID" value="GIQ63207.1"/>
    <property type="molecule type" value="Genomic_DNA"/>
</dbReference>